<name>A0ABQ5H297_9ASTR</name>
<dbReference type="Pfam" id="PF17917">
    <property type="entry name" value="RT_RNaseH"/>
    <property type="match status" value="1"/>
</dbReference>
<reference evidence="9" key="1">
    <citation type="journal article" date="2022" name="Int. J. Mol. Sci.">
        <title>Draft Genome of Tanacetum Coccineum: Genomic Comparison of Closely Related Tanacetum-Family Plants.</title>
        <authorList>
            <person name="Yamashiro T."/>
            <person name="Shiraishi A."/>
            <person name="Nakayama K."/>
            <person name="Satake H."/>
        </authorList>
    </citation>
    <scope>NUCLEOTIDE SEQUENCE</scope>
</reference>
<dbReference type="InterPro" id="IPR056924">
    <property type="entry name" value="SH3_Tf2-1"/>
</dbReference>
<keyword evidence="6 9" id="KW-0695">RNA-directed DNA polymerase</keyword>
<proteinExistence type="predicted"/>
<evidence type="ECO:0000259" key="8">
    <source>
        <dbReference type="PROSITE" id="PS50994"/>
    </source>
</evidence>
<evidence type="ECO:0000256" key="4">
    <source>
        <dbReference type="ARBA" id="ARBA00022759"/>
    </source>
</evidence>
<dbReference type="SUPFAM" id="SSF56672">
    <property type="entry name" value="DNA/RNA polymerases"/>
    <property type="match status" value="1"/>
</dbReference>
<keyword evidence="5" id="KW-0378">Hydrolase</keyword>
<dbReference type="SUPFAM" id="SSF53098">
    <property type="entry name" value="Ribonuclease H-like"/>
    <property type="match status" value="1"/>
</dbReference>
<dbReference type="Gene3D" id="3.30.420.10">
    <property type="entry name" value="Ribonuclease H-like superfamily/Ribonuclease H"/>
    <property type="match status" value="1"/>
</dbReference>
<dbReference type="InterPro" id="IPR000477">
    <property type="entry name" value="RT_dom"/>
</dbReference>
<keyword evidence="2" id="KW-0548">Nucleotidyltransferase</keyword>
<feature type="region of interest" description="Disordered" evidence="7">
    <location>
        <begin position="71"/>
        <end position="102"/>
    </location>
</feature>
<dbReference type="CDD" id="cd01647">
    <property type="entry name" value="RT_LTR"/>
    <property type="match status" value="1"/>
</dbReference>
<keyword evidence="10" id="KW-1185">Reference proteome</keyword>
<dbReference type="EMBL" id="BQNB010019123">
    <property type="protein sequence ID" value="GJT81946.1"/>
    <property type="molecule type" value="Genomic_DNA"/>
</dbReference>
<keyword evidence="3" id="KW-0540">Nuclease</keyword>
<evidence type="ECO:0000256" key="1">
    <source>
        <dbReference type="ARBA" id="ARBA00022679"/>
    </source>
</evidence>
<dbReference type="InterPro" id="IPR036397">
    <property type="entry name" value="RNaseH_sf"/>
</dbReference>
<feature type="compositionally biased region" description="Basic and acidic residues" evidence="7">
    <location>
        <begin position="75"/>
        <end position="98"/>
    </location>
</feature>
<keyword evidence="4" id="KW-0255">Endonuclease</keyword>
<evidence type="ECO:0000313" key="10">
    <source>
        <dbReference type="Proteomes" id="UP001151760"/>
    </source>
</evidence>
<dbReference type="Gene3D" id="3.30.70.270">
    <property type="match status" value="2"/>
</dbReference>
<dbReference type="PROSITE" id="PS50994">
    <property type="entry name" value="INTEGRASE"/>
    <property type="match status" value="1"/>
</dbReference>
<dbReference type="InterPro" id="IPR041373">
    <property type="entry name" value="RT_RNaseH"/>
</dbReference>
<accession>A0ABQ5H297</accession>
<sequence length="792" mass="91793">MVRVGHAAYTDRFHELARLVPHLVTLESKMIERYVYGLALQIRGMVAAMEPKTMQKAVQISGALTDEAVRNGSIKKVEKRGNVGEPSKDRSGRDDNKRTRTGNVFATTINHIRRENTGTWPKCNTCNSYHVPGGPCRTCFNCNRRGHLVRDYRGLSRNVNPINARNQIVRACYECGSTGHVRYWNGSSNYRLKTCHEKVVRIPTTNGCASTVSRRETKDESMIVDDVLRLVIRNKPYLDKFVIVFIDDILIYSKTQEEHVEHLRLVLELLKKEKLYAKFSKCEFWLREVQFLGHVINGNGIHVDPSKIKAVKNWKAPRTLTEVRSFLGLAGYYRRFIENFSKIAKSLTILTQKSKTFDWGEEQELAFQTLKDKLCYVLMLRVKVDLPMRLGKLKIHGRNFTTHDLVSGVRLWFALKIWRHYMYRTKSVIYTDHKSLQHIFSQKELNMHLQSPGYRSIKDRILTAQEGGYDEFAVLQKGLDEMIERKDGYFCYLPAIKYGTLMGGKLDISWALIENDIVKYVSKCLTCLKVKAEHQRPSGLLQQPEIHVWKWEGIAMDFVTKLPRTSSEHDTISVIVDRLTKSAHFLPMREDYKMERLARLYLNKIVARHGVLISIISDRDSRFTLRFWQSMQEALGTRIDMSTAYYPQTDGQSERTIQTWKTCLKCASWTSKEVGMFIFRWLSFRITIVIILLVQETTEKISQIKDRLMVTRDRQKRYADKRRKPLEFSVGDYVLLKVSPWKGVVRFGKKGKLAPRFVGPFDIIEKVGLVAYRLDLPEEFNGVHDGVSHVEP</sequence>
<dbReference type="PANTHER" id="PTHR37984:SF5">
    <property type="entry name" value="PROTEIN NYNRIN-LIKE"/>
    <property type="match status" value="1"/>
</dbReference>
<dbReference type="Pfam" id="PF00078">
    <property type="entry name" value="RVT_1"/>
    <property type="match status" value="1"/>
</dbReference>
<evidence type="ECO:0000256" key="7">
    <source>
        <dbReference type="SAM" id="MobiDB-lite"/>
    </source>
</evidence>
<gene>
    <name evidence="9" type="ORF">Tco_1056288</name>
</gene>
<dbReference type="InterPro" id="IPR050951">
    <property type="entry name" value="Retrovirus_Pol_polyprotein"/>
</dbReference>
<dbReference type="Gene3D" id="4.10.60.10">
    <property type="entry name" value="Zinc finger, CCHC-type"/>
    <property type="match status" value="1"/>
</dbReference>
<keyword evidence="1" id="KW-0808">Transferase</keyword>
<evidence type="ECO:0000256" key="3">
    <source>
        <dbReference type="ARBA" id="ARBA00022722"/>
    </source>
</evidence>
<dbReference type="InterPro" id="IPR001878">
    <property type="entry name" value="Znf_CCHC"/>
</dbReference>
<comment type="caution">
    <text evidence="9">The sequence shown here is derived from an EMBL/GenBank/DDBJ whole genome shotgun (WGS) entry which is preliminary data.</text>
</comment>
<feature type="domain" description="Integrase catalytic" evidence="8">
    <location>
        <begin position="540"/>
        <end position="733"/>
    </location>
</feature>
<dbReference type="InterPro" id="IPR001584">
    <property type="entry name" value="Integrase_cat-core"/>
</dbReference>
<dbReference type="InterPro" id="IPR012337">
    <property type="entry name" value="RNaseH-like_sf"/>
</dbReference>
<dbReference type="Proteomes" id="UP001151760">
    <property type="component" value="Unassembled WGS sequence"/>
</dbReference>
<dbReference type="InterPro" id="IPR043502">
    <property type="entry name" value="DNA/RNA_pol_sf"/>
</dbReference>
<dbReference type="InterPro" id="IPR043128">
    <property type="entry name" value="Rev_trsase/Diguanyl_cyclase"/>
</dbReference>
<dbReference type="Pfam" id="PF24626">
    <property type="entry name" value="SH3_Tf2-1"/>
    <property type="match status" value="1"/>
</dbReference>
<evidence type="ECO:0000256" key="6">
    <source>
        <dbReference type="ARBA" id="ARBA00022918"/>
    </source>
</evidence>
<organism evidence="9 10">
    <name type="scientific">Tanacetum coccineum</name>
    <dbReference type="NCBI Taxonomy" id="301880"/>
    <lineage>
        <taxon>Eukaryota</taxon>
        <taxon>Viridiplantae</taxon>
        <taxon>Streptophyta</taxon>
        <taxon>Embryophyta</taxon>
        <taxon>Tracheophyta</taxon>
        <taxon>Spermatophyta</taxon>
        <taxon>Magnoliopsida</taxon>
        <taxon>eudicotyledons</taxon>
        <taxon>Gunneridae</taxon>
        <taxon>Pentapetalae</taxon>
        <taxon>asterids</taxon>
        <taxon>campanulids</taxon>
        <taxon>Asterales</taxon>
        <taxon>Asteraceae</taxon>
        <taxon>Asteroideae</taxon>
        <taxon>Anthemideae</taxon>
        <taxon>Anthemidinae</taxon>
        <taxon>Tanacetum</taxon>
    </lineage>
</organism>
<reference evidence="9" key="2">
    <citation type="submission" date="2022-01" db="EMBL/GenBank/DDBJ databases">
        <authorList>
            <person name="Yamashiro T."/>
            <person name="Shiraishi A."/>
            <person name="Satake H."/>
            <person name="Nakayama K."/>
        </authorList>
    </citation>
    <scope>NUCLEOTIDE SEQUENCE</scope>
</reference>
<protein>
    <submittedName>
        <fullName evidence="9">Reverse transcriptase domain-containing protein</fullName>
    </submittedName>
</protein>
<evidence type="ECO:0000313" key="9">
    <source>
        <dbReference type="EMBL" id="GJT81946.1"/>
    </source>
</evidence>
<evidence type="ECO:0000256" key="5">
    <source>
        <dbReference type="ARBA" id="ARBA00022801"/>
    </source>
</evidence>
<dbReference type="Pfam" id="PF00098">
    <property type="entry name" value="zf-CCHC"/>
    <property type="match status" value="1"/>
</dbReference>
<evidence type="ECO:0000256" key="2">
    <source>
        <dbReference type="ARBA" id="ARBA00022695"/>
    </source>
</evidence>
<dbReference type="GO" id="GO:0003964">
    <property type="term" value="F:RNA-directed DNA polymerase activity"/>
    <property type="evidence" value="ECO:0007669"/>
    <property type="project" value="UniProtKB-KW"/>
</dbReference>
<dbReference type="PANTHER" id="PTHR37984">
    <property type="entry name" value="PROTEIN CBG26694"/>
    <property type="match status" value="1"/>
</dbReference>